<proteinExistence type="predicted"/>
<dbReference type="AlphaFoldDB" id="A0A059TXR1"/>
<sequence>MTMSGWQKPNVGSGEDLVPSLSTEQEDITPAGETSAREEIDAHDPPAVIRAKGDDAVAMILRASDDPDAITDKSNISWWHHEVDQRLAKMGAHAKHEHWSLYTHKDPAGTVDNNDVWKRLDVFGGADQTEARWQNLSAVRNMAQDGTNTIYALRQGHSAGRTGFHYEAPDGTTDFRIEHLDQDSGGHLKVASGGQNYLYFLKGGGMRLFTEFDNYQNVSTNVVWESDTTANRPSSPVVGQRFFDTDLGQPIWYDGSAWVDATGTSV</sequence>
<feature type="region of interest" description="Disordered" evidence="1">
    <location>
        <begin position="1"/>
        <end position="40"/>
    </location>
</feature>
<reference evidence="2 3" key="1">
    <citation type="submission" date="2014-04" db="EMBL/GenBank/DDBJ databases">
        <title>Transcriptional profiles of Haloferax mediterranei on the basis of nitrogen availability.</title>
        <authorList>
            <person name="Bautista V."/>
        </authorList>
    </citation>
    <scope>NUCLEOTIDE SEQUENCE [LARGE SCALE GENOMIC DNA]</scope>
    <source>
        <strain evidence="3">ATCC 33500 / DSM 1411 / JCM 8866 / NBRC 14739 / NCIMB 2177 / R-4</strain>
    </source>
</reference>
<evidence type="ECO:0000313" key="2">
    <source>
        <dbReference type="EMBL" id="AHZ23562.1"/>
    </source>
</evidence>
<accession>A0A059TXR1</accession>
<dbReference type="EMBL" id="CP007551">
    <property type="protein sequence ID" value="AHZ23562.1"/>
    <property type="molecule type" value="Genomic_DNA"/>
</dbReference>
<dbReference type="Proteomes" id="UP000027075">
    <property type="component" value="Chromosome"/>
</dbReference>
<protein>
    <submittedName>
        <fullName evidence="2">Uncharacterized protein</fullName>
    </submittedName>
</protein>
<evidence type="ECO:0000313" key="3">
    <source>
        <dbReference type="Proteomes" id="UP000027075"/>
    </source>
</evidence>
<gene>
    <name evidence="2" type="ORF">BM92_13330</name>
</gene>
<name>A0A059TXR1_HALMT</name>
<evidence type="ECO:0000256" key="1">
    <source>
        <dbReference type="SAM" id="MobiDB-lite"/>
    </source>
</evidence>
<organism evidence="2 3">
    <name type="scientific">Haloferax mediterranei (strain ATCC 33500 / DSM 1411 / JCM 8866 / NBRC 14739 / NCIMB 2177 / R-4)</name>
    <name type="common">Halobacterium mediterranei</name>
    <dbReference type="NCBI Taxonomy" id="523841"/>
    <lineage>
        <taxon>Archaea</taxon>
        <taxon>Methanobacteriati</taxon>
        <taxon>Methanobacteriota</taxon>
        <taxon>Stenosarchaea group</taxon>
        <taxon>Halobacteria</taxon>
        <taxon>Halobacteriales</taxon>
        <taxon>Haloferacaceae</taxon>
        <taxon>Haloferax</taxon>
    </lineage>
</organism>